<gene>
    <name evidence="8" type="ORF">BN7_3066</name>
</gene>
<dbReference type="NCBIfam" id="TIGR01167">
    <property type="entry name" value="LPXTG_anchor"/>
    <property type="match status" value="1"/>
</dbReference>
<evidence type="ECO:0000313" key="8">
    <source>
        <dbReference type="EMBL" id="CCH43515.1"/>
    </source>
</evidence>
<evidence type="ECO:0000256" key="2">
    <source>
        <dbReference type="ARBA" id="ARBA00022448"/>
    </source>
</evidence>
<dbReference type="Pfam" id="PF13520">
    <property type="entry name" value="AA_permease_2"/>
    <property type="match status" value="1"/>
</dbReference>
<feature type="transmembrane region" description="Helical" evidence="7">
    <location>
        <begin position="172"/>
        <end position="191"/>
    </location>
</feature>
<dbReference type="STRING" id="1206466.K0KEF3"/>
<feature type="transmembrane region" description="Helical" evidence="7">
    <location>
        <begin position="392"/>
        <end position="410"/>
    </location>
</feature>
<reference evidence="8 9" key="1">
    <citation type="journal article" date="2012" name="Eukaryot. Cell">
        <title>Draft genome sequence of Wickerhamomyces ciferrii NRRL Y-1031 F-60-10.</title>
        <authorList>
            <person name="Schneider J."/>
            <person name="Andrea H."/>
            <person name="Blom J."/>
            <person name="Jaenicke S."/>
            <person name="Ruckert C."/>
            <person name="Schorsch C."/>
            <person name="Szczepanowski R."/>
            <person name="Farwick M."/>
            <person name="Goesmann A."/>
            <person name="Puhler A."/>
            <person name="Schaffer S."/>
            <person name="Tauch A."/>
            <person name="Kohler T."/>
            <person name="Brinkrolf K."/>
        </authorList>
    </citation>
    <scope>NUCLEOTIDE SEQUENCE [LARGE SCALE GENOMIC DNA]</scope>
    <source>
        <strain evidence="9">ATCC 14091 / BCRC 22168 / CBS 111 / JCM 3599 / NBRC 0793 / NRRL Y-1031 F-60-10</strain>
    </source>
</reference>
<name>K0KEF3_WICCF</name>
<feature type="region of interest" description="Disordered" evidence="6">
    <location>
        <begin position="547"/>
        <end position="582"/>
    </location>
</feature>
<evidence type="ECO:0000256" key="6">
    <source>
        <dbReference type="SAM" id="MobiDB-lite"/>
    </source>
</evidence>
<feature type="compositionally biased region" description="Polar residues" evidence="6">
    <location>
        <begin position="563"/>
        <end position="582"/>
    </location>
</feature>
<dbReference type="GO" id="GO:0016020">
    <property type="term" value="C:membrane"/>
    <property type="evidence" value="ECO:0007669"/>
    <property type="project" value="UniProtKB-SubCell"/>
</dbReference>
<keyword evidence="3 7" id="KW-0812">Transmembrane</keyword>
<dbReference type="EMBL" id="CAIF01000082">
    <property type="protein sequence ID" value="CCH43515.1"/>
    <property type="molecule type" value="Genomic_DNA"/>
</dbReference>
<dbReference type="GO" id="GO:0022857">
    <property type="term" value="F:transmembrane transporter activity"/>
    <property type="evidence" value="ECO:0007669"/>
    <property type="project" value="InterPro"/>
</dbReference>
<proteinExistence type="predicted"/>
<feature type="transmembrane region" description="Helical" evidence="7">
    <location>
        <begin position="487"/>
        <end position="507"/>
    </location>
</feature>
<dbReference type="HOGENOM" id="CLU_004495_5_3_1"/>
<evidence type="ECO:0000256" key="3">
    <source>
        <dbReference type="ARBA" id="ARBA00022692"/>
    </source>
</evidence>
<evidence type="ECO:0000313" key="9">
    <source>
        <dbReference type="Proteomes" id="UP000009328"/>
    </source>
</evidence>
<dbReference type="eggNOG" id="KOG1289">
    <property type="taxonomic scope" value="Eukaryota"/>
</dbReference>
<dbReference type="InterPro" id="IPR002293">
    <property type="entry name" value="AA/rel_permease1"/>
</dbReference>
<feature type="compositionally biased region" description="Basic and acidic residues" evidence="6">
    <location>
        <begin position="547"/>
        <end position="560"/>
    </location>
</feature>
<comment type="caution">
    <text evidence="8">The sequence shown here is derived from an EMBL/GenBank/DDBJ whole genome shotgun (WGS) entry which is preliminary data.</text>
</comment>
<keyword evidence="2" id="KW-0813">Transport</keyword>
<feature type="transmembrane region" description="Helical" evidence="7">
    <location>
        <begin position="451"/>
        <end position="475"/>
    </location>
</feature>
<dbReference type="FunCoup" id="K0KEF3">
    <property type="interactions" value="24"/>
</dbReference>
<feature type="transmembrane region" description="Helical" evidence="7">
    <location>
        <begin position="286"/>
        <end position="306"/>
    </location>
</feature>
<feature type="transmembrane region" description="Helical" evidence="7">
    <location>
        <begin position="126"/>
        <end position="152"/>
    </location>
</feature>
<feature type="transmembrane region" description="Helical" evidence="7">
    <location>
        <begin position="416"/>
        <end position="439"/>
    </location>
</feature>
<feature type="transmembrane region" description="Helical" evidence="7">
    <location>
        <begin position="81"/>
        <end position="106"/>
    </location>
</feature>
<keyword evidence="9" id="KW-1185">Reference proteome</keyword>
<dbReference type="PANTHER" id="PTHR45649:SF3">
    <property type="entry name" value="POLYAMINE TRANSPORTER TPO5"/>
    <property type="match status" value="1"/>
</dbReference>
<comment type="subcellular location">
    <subcellularLocation>
        <location evidence="1">Membrane</location>
        <topology evidence="1">Multi-pass membrane protein</topology>
    </subcellularLocation>
</comment>
<evidence type="ECO:0000256" key="4">
    <source>
        <dbReference type="ARBA" id="ARBA00022989"/>
    </source>
</evidence>
<feature type="transmembrane region" description="Helical" evidence="7">
    <location>
        <begin position="203"/>
        <end position="223"/>
    </location>
</feature>
<sequence>MSPPVEPEQNEASYTHRLIHHISEAIENDMIDHDVQVEKFKYEQELNKNLTITTVIGLGFGLMSAPLSLGTTMNIGLIDGGPATIIGGYLIVYIFSILCSLSLGEITSKYPIELHGGAAIIAKPKYSLICSWFTGFFLLIGNWTMSTSITFAGAQFMLSVIGIVDSDYETDAVLTVVVFYIVVTICGLINLKFSRHLELINKICVYWIIYAILFIDILLLLFSPRYHSLKYIFTFFDNTRSGWPAPMAFIIGFQQASFTLQGFGLLPAVSEEVKDAERTVPKGMTLAVLLAGGAGFIFLIPILAVLPEISLLVDQNQSIMPIVLIFKLATNSVVVSFFLVIMIMGNLLFSGIGSIQTSSRAVYSMSRDGALPYGDFWTYVHSESVLKVPKNSIYLSMAVSYLLGLLSLVSTAAFNAFIGAAVISLCAASLIPITSLVLGGRKKVRGAAFKLKYVGFIINIISMCWLLFTIFVLSLPPQLPITGSSMNYASVVFILFVILASLLWVVWGKKNFHGPLVDNDNNERVDAVQLQDVDPQGSYRKLDEQKFEKLDSESLDREAAAEGNSTLNTSTNISDEQSKQSQ</sequence>
<dbReference type="AlphaFoldDB" id="K0KEF3"/>
<evidence type="ECO:0000256" key="1">
    <source>
        <dbReference type="ARBA" id="ARBA00004141"/>
    </source>
</evidence>
<dbReference type="InParanoid" id="K0KEF3"/>
<accession>K0KEF3</accession>
<dbReference type="PANTHER" id="PTHR45649">
    <property type="entry name" value="AMINO-ACID PERMEASE BAT1"/>
    <property type="match status" value="1"/>
</dbReference>
<organism evidence="8 9">
    <name type="scientific">Wickerhamomyces ciferrii (strain ATCC 14091 / BCRC 22168 / CBS 111 / JCM 3599 / NBRC 0793 / NRRL Y-1031 F-60-10)</name>
    <name type="common">Yeast</name>
    <name type="synonym">Pichia ciferrii</name>
    <dbReference type="NCBI Taxonomy" id="1206466"/>
    <lineage>
        <taxon>Eukaryota</taxon>
        <taxon>Fungi</taxon>
        <taxon>Dikarya</taxon>
        <taxon>Ascomycota</taxon>
        <taxon>Saccharomycotina</taxon>
        <taxon>Saccharomycetes</taxon>
        <taxon>Phaffomycetales</taxon>
        <taxon>Wickerhamomycetaceae</taxon>
        <taxon>Wickerhamomyces</taxon>
    </lineage>
</organism>
<feature type="transmembrane region" description="Helical" evidence="7">
    <location>
        <begin position="318"/>
        <end position="349"/>
    </location>
</feature>
<keyword evidence="5 7" id="KW-0472">Membrane</keyword>
<evidence type="ECO:0000256" key="5">
    <source>
        <dbReference type="ARBA" id="ARBA00023136"/>
    </source>
</evidence>
<keyword evidence="4 7" id="KW-1133">Transmembrane helix</keyword>
<protein>
    <submittedName>
        <fullName evidence="8">Polyamine transporter</fullName>
    </submittedName>
</protein>
<evidence type="ECO:0000256" key="7">
    <source>
        <dbReference type="SAM" id="Phobius"/>
    </source>
</evidence>
<feature type="transmembrane region" description="Helical" evidence="7">
    <location>
        <begin position="49"/>
        <end position="69"/>
    </location>
</feature>
<dbReference type="Gene3D" id="1.20.1740.10">
    <property type="entry name" value="Amino acid/polyamine transporter I"/>
    <property type="match status" value="1"/>
</dbReference>
<dbReference type="PIRSF" id="PIRSF006060">
    <property type="entry name" value="AA_transporter"/>
    <property type="match status" value="1"/>
</dbReference>
<dbReference type="Proteomes" id="UP000009328">
    <property type="component" value="Unassembled WGS sequence"/>
</dbReference>
<feature type="transmembrane region" description="Helical" evidence="7">
    <location>
        <begin position="243"/>
        <end position="266"/>
    </location>
</feature>